<accession>A0A2G5BKF4</accession>
<feature type="domain" description="YABBY protein C-terminal" evidence="2">
    <location>
        <begin position="4"/>
        <end position="56"/>
    </location>
</feature>
<reference evidence="3 4" key="1">
    <citation type="journal article" date="2015" name="Genome Biol. Evol.">
        <title>Phylogenomic analyses indicate that early fungi evolved digesting cell walls of algal ancestors of land plants.</title>
        <authorList>
            <person name="Chang Y."/>
            <person name="Wang S."/>
            <person name="Sekimoto S."/>
            <person name="Aerts A.L."/>
            <person name="Choi C."/>
            <person name="Clum A."/>
            <person name="LaButti K.M."/>
            <person name="Lindquist E.A."/>
            <person name="Yee Ngan C."/>
            <person name="Ohm R.A."/>
            <person name="Salamov A.A."/>
            <person name="Grigoriev I.V."/>
            <person name="Spatafora J.W."/>
            <person name="Berbee M.L."/>
        </authorList>
    </citation>
    <scope>NUCLEOTIDE SEQUENCE [LARGE SCALE GENOMIC DNA]</scope>
    <source>
        <strain evidence="3 4">NRRL 1564</strain>
    </source>
</reference>
<sequence>MGPVKSSEKRGKPNSSPYHVFFQKELKRIKTENPTMSHKDAFKQAGLSWRTSPQNPKNRK</sequence>
<dbReference type="InterPro" id="IPR056775">
    <property type="entry name" value="YABBY_C"/>
</dbReference>
<evidence type="ECO:0000256" key="1">
    <source>
        <dbReference type="SAM" id="MobiDB-lite"/>
    </source>
</evidence>
<dbReference type="OrthoDB" id="667577at2759"/>
<name>A0A2G5BKF4_COERN</name>
<dbReference type="Gene3D" id="1.10.30.10">
    <property type="entry name" value="High mobility group box domain"/>
    <property type="match status" value="1"/>
</dbReference>
<proteinExistence type="predicted"/>
<evidence type="ECO:0000259" key="2">
    <source>
        <dbReference type="Pfam" id="PF04690"/>
    </source>
</evidence>
<dbReference type="Pfam" id="PF04690">
    <property type="entry name" value="YABBY"/>
    <property type="match status" value="1"/>
</dbReference>
<gene>
    <name evidence="3" type="ORF">COEREDRAFT_36951</name>
</gene>
<dbReference type="Proteomes" id="UP000242474">
    <property type="component" value="Unassembled WGS sequence"/>
</dbReference>
<feature type="compositionally biased region" description="Basic and acidic residues" evidence="1">
    <location>
        <begin position="29"/>
        <end position="42"/>
    </location>
</feature>
<evidence type="ECO:0000313" key="3">
    <source>
        <dbReference type="EMBL" id="PIA19488.1"/>
    </source>
</evidence>
<feature type="non-terminal residue" evidence="3">
    <location>
        <position position="60"/>
    </location>
</feature>
<dbReference type="EMBL" id="KZ303486">
    <property type="protein sequence ID" value="PIA19488.1"/>
    <property type="molecule type" value="Genomic_DNA"/>
</dbReference>
<feature type="region of interest" description="Disordered" evidence="1">
    <location>
        <begin position="29"/>
        <end position="60"/>
    </location>
</feature>
<dbReference type="AlphaFoldDB" id="A0A2G5BKF4"/>
<keyword evidence="4" id="KW-1185">Reference proteome</keyword>
<dbReference type="SUPFAM" id="SSF47095">
    <property type="entry name" value="HMG-box"/>
    <property type="match status" value="1"/>
</dbReference>
<protein>
    <recommendedName>
        <fullName evidence="2">YABBY protein C-terminal domain-containing protein</fullName>
    </recommendedName>
</protein>
<feature type="compositionally biased region" description="Polar residues" evidence="1">
    <location>
        <begin position="49"/>
        <end position="60"/>
    </location>
</feature>
<dbReference type="CDD" id="cd00084">
    <property type="entry name" value="HMG-box_SF"/>
    <property type="match status" value="1"/>
</dbReference>
<dbReference type="InterPro" id="IPR036910">
    <property type="entry name" value="HMG_box_dom_sf"/>
</dbReference>
<evidence type="ECO:0000313" key="4">
    <source>
        <dbReference type="Proteomes" id="UP000242474"/>
    </source>
</evidence>
<organism evidence="3 4">
    <name type="scientific">Coemansia reversa (strain ATCC 12441 / NRRL 1564)</name>
    <dbReference type="NCBI Taxonomy" id="763665"/>
    <lineage>
        <taxon>Eukaryota</taxon>
        <taxon>Fungi</taxon>
        <taxon>Fungi incertae sedis</taxon>
        <taxon>Zoopagomycota</taxon>
        <taxon>Kickxellomycotina</taxon>
        <taxon>Kickxellomycetes</taxon>
        <taxon>Kickxellales</taxon>
        <taxon>Kickxellaceae</taxon>
        <taxon>Coemansia</taxon>
    </lineage>
</organism>